<name>A0A6P7X409_9AMPH</name>
<dbReference type="CDD" id="cd00273">
    <property type="entry name" value="Chemokine_CXC"/>
    <property type="match status" value="1"/>
</dbReference>
<proteinExistence type="inferred from homology"/>
<reference evidence="8" key="1">
    <citation type="submission" date="2025-08" db="UniProtKB">
        <authorList>
            <consortium name="RefSeq"/>
        </authorList>
    </citation>
    <scope>IDENTIFICATION</scope>
</reference>
<dbReference type="GO" id="GO:0006955">
    <property type="term" value="P:immune response"/>
    <property type="evidence" value="ECO:0007669"/>
    <property type="project" value="InterPro"/>
</dbReference>
<dbReference type="FunCoup" id="A0A6P7X409">
    <property type="interactions" value="976"/>
</dbReference>
<dbReference type="PANTHER" id="PTHR12015">
    <property type="entry name" value="SMALL INDUCIBLE CYTOKINE A"/>
    <property type="match status" value="1"/>
</dbReference>
<evidence type="ECO:0000313" key="7">
    <source>
        <dbReference type="Proteomes" id="UP000515156"/>
    </source>
</evidence>
<dbReference type="InterPro" id="IPR001089">
    <property type="entry name" value="Chemokine_CXC"/>
</dbReference>
<accession>A0A6P7X409</accession>
<evidence type="ECO:0000259" key="6">
    <source>
        <dbReference type="SMART" id="SM00199"/>
    </source>
</evidence>
<dbReference type="FunFam" id="2.40.50.40:FF:000004">
    <property type="entry name" value="C-X-C motif chemokine"/>
    <property type="match status" value="1"/>
</dbReference>
<dbReference type="PANTHER" id="PTHR12015:SF198">
    <property type="entry name" value="PLATELET BASIC PROTEIN"/>
    <property type="match status" value="1"/>
</dbReference>
<dbReference type="Proteomes" id="UP000515156">
    <property type="component" value="Unplaced"/>
</dbReference>
<evidence type="ECO:0000256" key="2">
    <source>
        <dbReference type="ARBA" id="ARBA00010665"/>
    </source>
</evidence>
<dbReference type="InterPro" id="IPR039809">
    <property type="entry name" value="Chemokine_b/g/d"/>
</dbReference>
<dbReference type="OrthoDB" id="9937393at2759"/>
<feature type="signal peptide" evidence="5">
    <location>
        <begin position="1"/>
        <end position="25"/>
    </location>
</feature>
<dbReference type="GO" id="GO:0008009">
    <property type="term" value="F:chemokine activity"/>
    <property type="evidence" value="ECO:0007669"/>
    <property type="project" value="InterPro"/>
</dbReference>
<dbReference type="InterPro" id="IPR001811">
    <property type="entry name" value="Chemokine_IL8-like_dom"/>
</dbReference>
<dbReference type="SMART" id="SM00199">
    <property type="entry name" value="SCY"/>
    <property type="match status" value="1"/>
</dbReference>
<feature type="domain" description="Chemokine interleukin-8-like" evidence="6">
    <location>
        <begin position="34"/>
        <end position="95"/>
    </location>
</feature>
<dbReference type="GO" id="GO:0005615">
    <property type="term" value="C:extracellular space"/>
    <property type="evidence" value="ECO:0007669"/>
    <property type="project" value="UniProtKB-KW"/>
</dbReference>
<dbReference type="GO" id="GO:0006952">
    <property type="term" value="P:defense response"/>
    <property type="evidence" value="ECO:0007669"/>
    <property type="project" value="InterPro"/>
</dbReference>
<evidence type="ECO:0000256" key="3">
    <source>
        <dbReference type="ARBA" id="ARBA00022514"/>
    </source>
</evidence>
<feature type="chain" id="PRO_5041269177" evidence="5">
    <location>
        <begin position="26"/>
        <end position="107"/>
    </location>
</feature>
<dbReference type="PRINTS" id="PR00436">
    <property type="entry name" value="INTERLEUKIN8"/>
</dbReference>
<dbReference type="RefSeq" id="XP_030044839.1">
    <property type="nucleotide sequence ID" value="XM_030188979.1"/>
</dbReference>
<dbReference type="AlphaFoldDB" id="A0A6P7X409"/>
<keyword evidence="3" id="KW-0202">Cytokine</keyword>
<dbReference type="InterPro" id="IPR036048">
    <property type="entry name" value="Interleukin_8-like_sf"/>
</dbReference>
<evidence type="ECO:0000313" key="8">
    <source>
        <dbReference type="RefSeq" id="XP_030044839.1"/>
    </source>
</evidence>
<dbReference type="SUPFAM" id="SSF54117">
    <property type="entry name" value="Interleukin 8-like chemokines"/>
    <property type="match status" value="1"/>
</dbReference>
<organism evidence="7 8">
    <name type="scientific">Microcaecilia unicolor</name>
    <dbReference type="NCBI Taxonomy" id="1415580"/>
    <lineage>
        <taxon>Eukaryota</taxon>
        <taxon>Metazoa</taxon>
        <taxon>Chordata</taxon>
        <taxon>Craniata</taxon>
        <taxon>Vertebrata</taxon>
        <taxon>Euteleostomi</taxon>
        <taxon>Amphibia</taxon>
        <taxon>Gymnophiona</taxon>
        <taxon>Siphonopidae</taxon>
        <taxon>Microcaecilia</taxon>
    </lineage>
</organism>
<dbReference type="KEGG" id="muo:115459114"/>
<comment type="subcellular location">
    <subcellularLocation>
        <location evidence="1">Secreted</location>
    </subcellularLocation>
</comment>
<keyword evidence="4" id="KW-0964">Secreted</keyword>
<dbReference type="Pfam" id="PF00048">
    <property type="entry name" value="IL8"/>
    <property type="match status" value="1"/>
</dbReference>
<evidence type="ECO:0000256" key="4">
    <source>
        <dbReference type="ARBA" id="ARBA00022525"/>
    </source>
</evidence>
<dbReference type="InParanoid" id="A0A6P7X409"/>
<sequence length="107" mass="11667">MTAVINECFAAALIVCLFSAALTEAMSLAQMGTELRCQCIKTESRFIHPRLMQIVDLIPSGPHCSNVEVIATLKSGQRVCLEPTAPWVIRIIKKILESSKPTPGSQL</sequence>
<keyword evidence="5" id="KW-0732">Signal</keyword>
<keyword evidence="7" id="KW-1185">Reference proteome</keyword>
<dbReference type="InterPro" id="IPR033899">
    <property type="entry name" value="CXC_Chemokine_domain"/>
</dbReference>
<gene>
    <name evidence="8" type="primary">LOC115459114</name>
</gene>
<dbReference type="PRINTS" id="PR00437">
    <property type="entry name" value="SMALLCYTKCXC"/>
</dbReference>
<evidence type="ECO:0000256" key="5">
    <source>
        <dbReference type="SAM" id="SignalP"/>
    </source>
</evidence>
<evidence type="ECO:0000256" key="1">
    <source>
        <dbReference type="ARBA" id="ARBA00004613"/>
    </source>
</evidence>
<comment type="similarity">
    <text evidence="2">Belongs to the intercrine alpha (chemokine CxC) family.</text>
</comment>
<protein>
    <submittedName>
        <fullName evidence="8">Interleukin-8-like</fullName>
    </submittedName>
</protein>
<dbReference type="Gene3D" id="2.40.50.40">
    <property type="match status" value="1"/>
</dbReference>
<dbReference type="GeneID" id="115459114"/>